<feature type="transmembrane region" description="Helical" evidence="1">
    <location>
        <begin position="9"/>
        <end position="25"/>
    </location>
</feature>
<proteinExistence type="predicted"/>
<name>A0A376LQ23_ECOLX</name>
<accession>A0A376LQ23</accession>
<evidence type="ECO:0000256" key="1">
    <source>
        <dbReference type="SAM" id="Phobius"/>
    </source>
</evidence>
<dbReference type="Proteomes" id="UP000254877">
    <property type="component" value="Unassembled WGS sequence"/>
</dbReference>
<dbReference type="RefSeq" id="WP_064773049.1">
    <property type="nucleotide sequence ID" value="NZ_CAJZOM010000010.1"/>
</dbReference>
<gene>
    <name evidence="2" type="ORF">NCTC7928_07095</name>
</gene>
<protein>
    <submittedName>
        <fullName evidence="2">Uncharacterized protein</fullName>
    </submittedName>
</protein>
<feature type="transmembrane region" description="Helical" evidence="1">
    <location>
        <begin position="59"/>
        <end position="76"/>
    </location>
</feature>
<evidence type="ECO:0000313" key="3">
    <source>
        <dbReference type="Proteomes" id="UP000254877"/>
    </source>
</evidence>
<feature type="transmembrane region" description="Helical" evidence="1">
    <location>
        <begin position="140"/>
        <end position="161"/>
    </location>
</feature>
<keyword evidence="1" id="KW-1133">Transmembrane helix</keyword>
<organism evidence="2 3">
    <name type="scientific">Escherichia coli</name>
    <dbReference type="NCBI Taxonomy" id="562"/>
    <lineage>
        <taxon>Bacteria</taxon>
        <taxon>Pseudomonadati</taxon>
        <taxon>Pseudomonadota</taxon>
        <taxon>Gammaproteobacteria</taxon>
        <taxon>Enterobacterales</taxon>
        <taxon>Enterobacteriaceae</taxon>
        <taxon>Escherichia</taxon>
    </lineage>
</organism>
<reference evidence="2 3" key="1">
    <citation type="submission" date="2018-06" db="EMBL/GenBank/DDBJ databases">
        <authorList>
            <consortium name="Pathogen Informatics"/>
            <person name="Doyle S."/>
        </authorList>
    </citation>
    <scope>NUCLEOTIDE SEQUENCE [LARGE SCALE GENOMIC DNA]</scope>
    <source>
        <strain evidence="2 3">NCTC7928</strain>
    </source>
</reference>
<dbReference type="EMBL" id="UGAB01000002">
    <property type="protein sequence ID" value="STF46293.1"/>
    <property type="molecule type" value="Genomic_DNA"/>
</dbReference>
<dbReference type="AlphaFoldDB" id="A0A376LQ23"/>
<keyword evidence="1" id="KW-0472">Membrane</keyword>
<evidence type="ECO:0000313" key="2">
    <source>
        <dbReference type="EMBL" id="STF46293.1"/>
    </source>
</evidence>
<keyword evidence="1" id="KW-0812">Transmembrane</keyword>
<sequence>MKMVAIDRLLACVYVAVFVIINLIVNHCGPWVIPITTVAAVCVNMMIRDFLLYDGGLKWSATTCAAAGAITVLINYDAGMVAIASFVAVVSGSLISGGVYRVLPGDFDSKRWPANIASAIGDALIFPTLSFMAFMPEISAMQFISKMAAVTVITIIMRRYFTFEGRK</sequence>
<feature type="transmembrane region" description="Helical" evidence="1">
    <location>
        <begin position="82"/>
        <end position="103"/>
    </location>
</feature>